<evidence type="ECO:0000313" key="3">
    <source>
        <dbReference type="EMBL" id="KAF5309265.1"/>
    </source>
</evidence>
<protein>
    <submittedName>
        <fullName evidence="3">Uncharacterized protein</fullName>
    </submittedName>
</protein>
<feature type="transmembrane region" description="Helical" evidence="2">
    <location>
        <begin position="20"/>
        <end position="45"/>
    </location>
</feature>
<gene>
    <name evidence="3" type="ORF">D9619_012757</name>
</gene>
<organism evidence="3 4">
    <name type="scientific">Psilocybe cf. subviscida</name>
    <dbReference type="NCBI Taxonomy" id="2480587"/>
    <lineage>
        <taxon>Eukaryota</taxon>
        <taxon>Fungi</taxon>
        <taxon>Dikarya</taxon>
        <taxon>Basidiomycota</taxon>
        <taxon>Agaricomycotina</taxon>
        <taxon>Agaricomycetes</taxon>
        <taxon>Agaricomycetidae</taxon>
        <taxon>Agaricales</taxon>
        <taxon>Agaricineae</taxon>
        <taxon>Strophariaceae</taxon>
        <taxon>Psilocybe</taxon>
    </lineage>
</organism>
<feature type="compositionally biased region" description="Polar residues" evidence="1">
    <location>
        <begin position="384"/>
        <end position="397"/>
    </location>
</feature>
<dbReference type="AlphaFoldDB" id="A0A8H5ER32"/>
<dbReference type="EMBL" id="JAACJJ010000060">
    <property type="protein sequence ID" value="KAF5309265.1"/>
    <property type="molecule type" value="Genomic_DNA"/>
</dbReference>
<reference evidence="3 4" key="1">
    <citation type="journal article" date="2020" name="ISME J.">
        <title>Uncovering the hidden diversity of litter-decomposition mechanisms in mushroom-forming fungi.</title>
        <authorList>
            <person name="Floudas D."/>
            <person name="Bentzer J."/>
            <person name="Ahren D."/>
            <person name="Johansson T."/>
            <person name="Persson P."/>
            <person name="Tunlid A."/>
        </authorList>
    </citation>
    <scope>NUCLEOTIDE SEQUENCE [LARGE SCALE GENOMIC DNA]</scope>
    <source>
        <strain evidence="3 4">CBS 101986</strain>
    </source>
</reference>
<keyword evidence="2" id="KW-0472">Membrane</keyword>
<proteinExistence type="predicted"/>
<evidence type="ECO:0000256" key="1">
    <source>
        <dbReference type="SAM" id="MobiDB-lite"/>
    </source>
</evidence>
<evidence type="ECO:0000313" key="4">
    <source>
        <dbReference type="Proteomes" id="UP000567179"/>
    </source>
</evidence>
<name>A0A8H5ER32_9AGAR</name>
<comment type="caution">
    <text evidence="3">The sequence shown here is derived from an EMBL/GenBank/DDBJ whole genome shotgun (WGS) entry which is preliminary data.</text>
</comment>
<keyword evidence="4" id="KW-1185">Reference proteome</keyword>
<sequence length="397" mass="46345">MFTAVQRALNRSSLATFKPIAHMTESIFCSFAMVSTSLMALITIARDLKRNFRPWIHALRQRICWIYHLRRRYIIAETMRRVTGKAPPYDTYATDEEEQKYWEEASRSLRELQSSDAMYTGKKKIKARLKPVDPPPLVMYYTPVLPRYQRTKEERRRTPLSYKQEMRHRRKMTADIYIRWHWMTHPDSVHLTEDIANKHIEVASAEELREVYRLSKKLPDDHEIFRCTDLRLKREIMATYNWRHFFSWYGAFKRREEDETEGQFVFDKKPSWAKPAPTDDVDEWEEDLLDDYRGPSSGNSNPFDYGDDDLFDSYGNSSDSDEPESSDNPGGASGARDSFDDAPSDGGSSNDIPNIVFGSTDDQDDASDDGTGSDRDEKEEDLESQFTNWTFSNVSIY</sequence>
<dbReference type="OrthoDB" id="2405412at2759"/>
<accession>A0A8H5ER32</accession>
<keyword evidence="2" id="KW-0812">Transmembrane</keyword>
<dbReference type="Proteomes" id="UP000567179">
    <property type="component" value="Unassembled WGS sequence"/>
</dbReference>
<evidence type="ECO:0000256" key="2">
    <source>
        <dbReference type="SAM" id="Phobius"/>
    </source>
</evidence>
<feature type="region of interest" description="Disordered" evidence="1">
    <location>
        <begin position="289"/>
        <end position="397"/>
    </location>
</feature>
<keyword evidence="2" id="KW-1133">Transmembrane helix</keyword>